<feature type="modified residue" description="(3R)-3-hydroxyasparagine" evidence="19">
    <location>
        <position position="223"/>
    </location>
</feature>
<dbReference type="InterPro" id="IPR000436">
    <property type="entry name" value="Sushi_SCR_CCP_dom"/>
</dbReference>
<feature type="disulfide bond" evidence="18">
    <location>
        <begin position="461"/>
        <end position="496"/>
    </location>
</feature>
<comment type="caution">
    <text evidence="22">Lacks conserved residue(s) required for the propagation of feature annotation.</text>
</comment>
<evidence type="ECO:0000256" key="20">
    <source>
        <dbReference type="PIRSR" id="PIRSR001155-4"/>
    </source>
</evidence>
<dbReference type="InterPro" id="IPR001314">
    <property type="entry name" value="Peptidase_S1A"/>
</dbReference>
<evidence type="ECO:0000313" key="26">
    <source>
        <dbReference type="EMBL" id="KAJ8368171.1"/>
    </source>
</evidence>
<dbReference type="SMART" id="SM00020">
    <property type="entry name" value="Tryp_SPc"/>
    <property type="match status" value="1"/>
</dbReference>
<keyword evidence="16 19" id="KW-0379">Hydroxylation</keyword>
<dbReference type="FunFam" id="2.10.70.10:FF:000016">
    <property type="entry name" value="Mannan-binding lectin serine protease 1"/>
    <property type="match status" value="1"/>
</dbReference>
<feature type="domain" description="Peptidase S1" evidence="24">
    <location>
        <begin position="514"/>
        <end position="782"/>
    </location>
</feature>
<proteinExistence type="predicted"/>
<reference evidence="26" key="1">
    <citation type="journal article" date="2023" name="Science">
        <title>Genome structures resolve the early diversification of teleost fishes.</title>
        <authorList>
            <person name="Parey E."/>
            <person name="Louis A."/>
            <person name="Montfort J."/>
            <person name="Bouchez O."/>
            <person name="Roques C."/>
            <person name="Iampietro C."/>
            <person name="Lluch J."/>
            <person name="Castinel A."/>
            <person name="Donnadieu C."/>
            <person name="Desvignes T."/>
            <person name="Floi Bucao C."/>
            <person name="Jouanno E."/>
            <person name="Wen M."/>
            <person name="Mejri S."/>
            <person name="Dirks R."/>
            <person name="Jansen H."/>
            <person name="Henkel C."/>
            <person name="Chen W.J."/>
            <person name="Zahm M."/>
            <person name="Cabau C."/>
            <person name="Klopp C."/>
            <person name="Thompson A.W."/>
            <person name="Robinson-Rechavi M."/>
            <person name="Braasch I."/>
            <person name="Lecointre G."/>
            <person name="Bobe J."/>
            <person name="Postlethwait J.H."/>
            <person name="Berthelot C."/>
            <person name="Roest Crollius H."/>
            <person name="Guiguen Y."/>
        </authorList>
    </citation>
    <scope>NUCLEOTIDE SEQUENCE</scope>
    <source>
        <strain evidence="26">WJC10195</strain>
    </source>
</reference>
<dbReference type="GO" id="GO:0005509">
    <property type="term" value="F:calcium ion binding"/>
    <property type="evidence" value="ECO:0007669"/>
    <property type="project" value="InterPro"/>
</dbReference>
<feature type="disulfide bond" description="Interchain (between heavy and light chains)" evidence="18">
    <location>
        <begin position="500"/>
        <end position="637"/>
    </location>
</feature>
<dbReference type="CDD" id="cd00054">
    <property type="entry name" value="EGF_CA"/>
    <property type="match status" value="1"/>
</dbReference>
<feature type="binding site" evidence="20">
    <location>
        <position position="203"/>
    </location>
    <ligand>
        <name>Ca(2+)</name>
        <dbReference type="ChEBI" id="CHEBI:29108"/>
        <label>2</label>
    </ligand>
</feature>
<dbReference type="FunFam" id="2.10.25.10:FF:000059">
    <property type="entry name" value="Mannan-binding lectin serine protease 1"/>
    <property type="match status" value="1"/>
</dbReference>
<feature type="active site" description="Charge relay system" evidence="17">
    <location>
        <position position="617"/>
    </location>
</feature>
<evidence type="ECO:0000256" key="21">
    <source>
        <dbReference type="PROSITE-ProRule" id="PRU00059"/>
    </source>
</evidence>
<dbReference type="InterPro" id="IPR009003">
    <property type="entry name" value="Peptidase_S1_PA"/>
</dbReference>
<dbReference type="InterPro" id="IPR001254">
    <property type="entry name" value="Trypsin_dom"/>
</dbReference>
<gene>
    <name evidence="26" type="ORF">SKAU_G00081990</name>
</gene>
<feature type="binding site" evidence="20">
    <location>
        <position position="309"/>
    </location>
    <ligand>
        <name>Ca(2+)</name>
        <dbReference type="ChEBI" id="CHEBI:29108"/>
        <label>3</label>
    </ligand>
</feature>
<evidence type="ECO:0000256" key="5">
    <source>
        <dbReference type="ARBA" id="ARBA00022659"/>
    </source>
</evidence>
<dbReference type="OrthoDB" id="9985152at2759"/>
<dbReference type="InterPro" id="IPR000742">
    <property type="entry name" value="EGF"/>
</dbReference>
<dbReference type="PROSITE" id="PS50923">
    <property type="entry name" value="SUSHI"/>
    <property type="match status" value="2"/>
</dbReference>
<keyword evidence="14" id="KW-0391">Immunity</keyword>
<dbReference type="SUPFAM" id="SSF49854">
    <property type="entry name" value="Spermadhesin, CUB domain"/>
    <property type="match status" value="2"/>
</dbReference>
<keyword evidence="5 22" id="KW-0768">Sushi</keyword>
<evidence type="ECO:0000259" key="25">
    <source>
        <dbReference type="PROSITE" id="PS50923"/>
    </source>
</evidence>
<keyword evidence="7 20" id="KW-0479">Metal-binding</keyword>
<evidence type="ECO:0000256" key="11">
    <source>
        <dbReference type="ARBA" id="ARBA00022813"/>
    </source>
</evidence>
<evidence type="ECO:0000259" key="23">
    <source>
        <dbReference type="PROSITE" id="PS01180"/>
    </source>
</evidence>
<evidence type="ECO:0000256" key="6">
    <source>
        <dbReference type="ARBA" id="ARBA00022670"/>
    </source>
</evidence>
<evidence type="ECO:0000256" key="15">
    <source>
        <dbReference type="ARBA" id="ARBA00023157"/>
    </source>
</evidence>
<dbReference type="Pfam" id="PF00431">
    <property type="entry name" value="CUB"/>
    <property type="match status" value="2"/>
</dbReference>
<keyword evidence="27" id="KW-1185">Reference proteome</keyword>
<feature type="modified residue" description="Phosphoserine; by CK2" evidence="19">
    <location>
        <position position="262"/>
    </location>
</feature>
<evidence type="ECO:0000256" key="8">
    <source>
        <dbReference type="ARBA" id="ARBA00022729"/>
    </source>
</evidence>
<comment type="caution">
    <text evidence="26">The sequence shown here is derived from an EMBL/GenBank/DDBJ whole genome shotgun (WGS) entry which is preliminary data.</text>
</comment>
<feature type="binding site" evidence="20">
    <location>
        <position position="204"/>
    </location>
    <ligand>
        <name>Ca(2+)</name>
        <dbReference type="ChEBI" id="CHEBI:29108"/>
        <label>2</label>
    </ligand>
</feature>
<feature type="disulfide bond" evidence="18 21">
    <location>
        <begin position="249"/>
        <end position="276"/>
    </location>
</feature>
<dbReference type="Gene3D" id="2.40.10.10">
    <property type="entry name" value="Trypsin-like serine proteases"/>
    <property type="match status" value="1"/>
</dbReference>
<keyword evidence="11" id="KW-0068">Autocatalytic cleavage</keyword>
<dbReference type="SMART" id="SM00032">
    <property type="entry name" value="CCP"/>
    <property type="match status" value="2"/>
</dbReference>
<dbReference type="Gene3D" id="2.60.120.290">
    <property type="entry name" value="Spermadhesin, CUB domain"/>
    <property type="match status" value="2"/>
</dbReference>
<dbReference type="CDD" id="cd00041">
    <property type="entry name" value="CUB"/>
    <property type="match status" value="2"/>
</dbReference>
<dbReference type="InterPro" id="IPR001881">
    <property type="entry name" value="EGF-like_Ca-bd_dom"/>
</dbReference>
<keyword evidence="12" id="KW-0720">Serine protease</keyword>
<feature type="binding site" evidence="20">
    <location>
        <position position="132"/>
    </location>
    <ligand>
        <name>Ca(2+)</name>
        <dbReference type="ChEBI" id="CHEBI:29108"/>
        <label>1</label>
    </ligand>
</feature>
<keyword evidence="19" id="KW-0597">Phosphoprotein</keyword>
<dbReference type="PANTHER" id="PTHR24255">
    <property type="entry name" value="COMPLEMENT COMPONENT 1, S SUBCOMPONENT-RELATED"/>
    <property type="match status" value="1"/>
</dbReference>
<protein>
    <recommendedName>
        <fullName evidence="28">Mannan-binding lectin serine protease 1</fullName>
    </recommendedName>
</protein>
<evidence type="ECO:0000256" key="7">
    <source>
        <dbReference type="ARBA" id="ARBA00022723"/>
    </source>
</evidence>
<sequence length="787" mass="88529">MGANAWTEVNQFDQSPEQRRRITVNTASGESWKCDVNCECKCTRGSRKTIQRVPHLENWEAVATSTMMGVLEVLLLALALDGARAANLTDMYGTLQSPNFPESYEKEVEVTWNISVPDGFQIKLYFIHFDLEPSYLCEYDFVKVEAEQEVLATFCGREETDTEQVPGDQVITSPRNVLSVTFRSDFSNEERFSGFEAHYSAVDVDECRDRNDEDLACDHHCHNYIGGYYCSCRYGYLLHSDNRTCRVECSDSVFTERTGVLSSSDFPRPYPKSSDCLYRIELEEGFQVNLDFDDAFDIEDHPEVTCPYDYIKIQAGRREIGPLCGDRSPGRVQTESNSVQILFHSDNSGENLGWRLSYSTVGSQCPVLQAPVNGQLEPLLPQYTFKDHVLVTCNHGYKVFKDDEEMEHYQIECQKDGLWSSIMPTCKMVDCGAPEEIENGTVAFEGPSNSTWLGSRIQYSCNDPLHHLYPSINSTYTCTKTGVWTSEELGAKLPSCQPVCGEPRQAMPAMQKRIVGGRSAVPGLFPWQALLMVEDVSRVPESRWFGSGALLSESWVLTAAHVLCSHRRDASVVPVSPEHIRVYLGLHDIRSKHLAVNRSVESVYLHPNFNPRNYNNDIALVKLSERVPLSRLAMPVCLPPPSQDSAHPQPNTLGLVAGWGISNPNVSMDDAVTSDLGDRSDVLQYVKLPVVDQEECRSSYASRYRKYNITENMFCAGFYEGGRDTCLGDSGGAFVMQDPQTERWVAQGLVSWGGPERCGSQRVYGVYTRVSNYMPWLQNHLDPDSQR</sequence>
<keyword evidence="2" id="KW-0964">Secreted</keyword>
<evidence type="ECO:0000256" key="16">
    <source>
        <dbReference type="ARBA" id="ARBA00023278"/>
    </source>
</evidence>
<feature type="disulfide bond" evidence="18">
    <location>
        <begin position="726"/>
        <end position="758"/>
    </location>
</feature>
<evidence type="ECO:0000256" key="3">
    <source>
        <dbReference type="ARBA" id="ARBA00022536"/>
    </source>
</evidence>
<feature type="disulfide bond" evidence="18">
    <location>
        <begin position="207"/>
        <end position="221"/>
    </location>
</feature>
<feature type="active site" description="Charge relay system" evidence="17">
    <location>
        <position position="730"/>
    </location>
</feature>
<dbReference type="GO" id="GO:0006508">
    <property type="term" value="P:proteolysis"/>
    <property type="evidence" value="ECO:0007669"/>
    <property type="project" value="UniProtKB-KW"/>
</dbReference>
<feature type="active site" description="Charge relay system" evidence="17">
    <location>
        <position position="561"/>
    </location>
</feature>
<feature type="disulfide bond" evidence="18">
    <location>
        <begin position="365"/>
        <end position="413"/>
    </location>
</feature>
<dbReference type="PROSITE" id="PS01180">
    <property type="entry name" value="CUB"/>
    <property type="match status" value="2"/>
</dbReference>
<accession>A0A9Q1FV04</accession>
<dbReference type="GO" id="GO:0045087">
    <property type="term" value="P:innate immune response"/>
    <property type="evidence" value="ECO:0007669"/>
    <property type="project" value="UniProtKB-KW"/>
</dbReference>
<dbReference type="Gene3D" id="2.10.25.10">
    <property type="entry name" value="Laminin"/>
    <property type="match status" value="1"/>
</dbReference>
<dbReference type="Gene3D" id="2.10.70.10">
    <property type="entry name" value="Complement Module, domain 1"/>
    <property type="match status" value="2"/>
</dbReference>
<dbReference type="InterPro" id="IPR000859">
    <property type="entry name" value="CUB_dom"/>
</dbReference>
<evidence type="ECO:0000256" key="18">
    <source>
        <dbReference type="PIRSR" id="PIRSR001155-2"/>
    </source>
</evidence>
<dbReference type="Pfam" id="PF00084">
    <property type="entry name" value="Sushi"/>
    <property type="match status" value="2"/>
</dbReference>
<keyword evidence="15 18" id="KW-1015">Disulfide bond</keyword>
<dbReference type="PANTHER" id="PTHR24255:SF13">
    <property type="entry name" value="MANNAN-BINDING LECTIN SERINE PROTEASE 1"/>
    <property type="match status" value="1"/>
</dbReference>
<evidence type="ECO:0000256" key="10">
    <source>
        <dbReference type="ARBA" id="ARBA00022801"/>
    </source>
</evidence>
<evidence type="ECO:0000259" key="24">
    <source>
        <dbReference type="PROSITE" id="PS50240"/>
    </source>
</evidence>
<dbReference type="SUPFAM" id="SSF50494">
    <property type="entry name" value="Trypsin-like serine proteases"/>
    <property type="match status" value="1"/>
</dbReference>
<evidence type="ECO:0000256" key="14">
    <source>
        <dbReference type="ARBA" id="ARBA00022859"/>
    </source>
</evidence>
<evidence type="ECO:0000256" key="22">
    <source>
        <dbReference type="PROSITE-ProRule" id="PRU00302"/>
    </source>
</evidence>
<dbReference type="AlphaFoldDB" id="A0A9Q1FV04"/>
<dbReference type="CDD" id="cd00033">
    <property type="entry name" value="CCP"/>
    <property type="match status" value="2"/>
</dbReference>
<feature type="domain" description="CUB" evidence="23">
    <location>
        <begin position="249"/>
        <end position="361"/>
    </location>
</feature>
<feature type="binding site" evidence="20">
    <location>
        <position position="187"/>
    </location>
    <ligand>
        <name>Ca(2+)</name>
        <dbReference type="ChEBI" id="CHEBI:29108"/>
        <label>1</label>
    </ligand>
</feature>
<keyword evidence="6" id="KW-0645">Protease</keyword>
<dbReference type="FunFam" id="2.40.10.10:FF:000062">
    <property type="entry name" value="mannan-binding lectin serine protease 1 isoform X1"/>
    <property type="match status" value="1"/>
</dbReference>
<dbReference type="FunFam" id="2.40.10.10:FF:000068">
    <property type="entry name" value="transmembrane protease serine 2"/>
    <property type="match status" value="1"/>
</dbReference>
<dbReference type="InterPro" id="IPR033116">
    <property type="entry name" value="TRYPSIN_SER"/>
</dbReference>
<evidence type="ECO:0008006" key="28">
    <source>
        <dbReference type="Google" id="ProtNLM"/>
    </source>
</evidence>
<dbReference type="SMART" id="SM00179">
    <property type="entry name" value="EGF_CA"/>
    <property type="match status" value="1"/>
</dbReference>
<dbReference type="PROSITE" id="PS01187">
    <property type="entry name" value="EGF_CA"/>
    <property type="match status" value="1"/>
</dbReference>
<dbReference type="FunFam" id="2.60.120.290:FF:000012">
    <property type="entry name" value="mannan-binding lectin serine protease 1 isoform X1"/>
    <property type="match status" value="1"/>
</dbReference>
<evidence type="ECO:0000256" key="19">
    <source>
        <dbReference type="PIRSR" id="PIRSR001155-3"/>
    </source>
</evidence>
<keyword evidence="8" id="KW-0732">Signal</keyword>
<dbReference type="InterPro" id="IPR035914">
    <property type="entry name" value="Sperma_CUB_dom_sf"/>
</dbReference>
<feature type="binding site" evidence="20">
    <location>
        <position position="140"/>
    </location>
    <ligand>
        <name>Ca(2+)</name>
        <dbReference type="ChEBI" id="CHEBI:29108"/>
        <label>1</label>
    </ligand>
</feature>
<evidence type="ECO:0000256" key="9">
    <source>
        <dbReference type="ARBA" id="ARBA00022737"/>
    </source>
</evidence>
<dbReference type="PIRSF" id="PIRSF001155">
    <property type="entry name" value="C1r_C1s_MASP"/>
    <property type="match status" value="1"/>
</dbReference>
<feature type="binding site" evidence="20">
    <location>
        <position position="223"/>
    </location>
    <ligand>
        <name>Ca(2+)</name>
        <dbReference type="ChEBI" id="CHEBI:29108"/>
        <label>2</label>
    </ligand>
</feature>
<feature type="disulfide bond" evidence="18">
    <location>
        <begin position="431"/>
        <end position="478"/>
    </location>
</feature>
<dbReference type="InterPro" id="IPR049883">
    <property type="entry name" value="NOTCH1_EGF-like"/>
</dbReference>
<feature type="disulfide bond" evidence="18">
    <location>
        <begin position="217"/>
        <end position="230"/>
    </location>
</feature>
<feature type="binding site" evidence="20">
    <location>
        <position position="346"/>
    </location>
    <ligand>
        <name>Ca(2+)</name>
        <dbReference type="ChEBI" id="CHEBI:29108"/>
        <label>3</label>
    </ligand>
</feature>
<dbReference type="PROSITE" id="PS01186">
    <property type="entry name" value="EGF_2"/>
    <property type="match status" value="1"/>
</dbReference>
<evidence type="ECO:0000256" key="4">
    <source>
        <dbReference type="ARBA" id="ARBA00022588"/>
    </source>
</evidence>
<dbReference type="SUPFAM" id="SSF57535">
    <property type="entry name" value="Complement control module/SCR domain"/>
    <property type="match status" value="2"/>
</dbReference>
<keyword evidence="13 20" id="KW-0106">Calcium</keyword>
<feature type="binding site" evidence="20">
    <location>
        <position position="185"/>
    </location>
    <ligand>
        <name>Ca(2+)</name>
        <dbReference type="ChEBI" id="CHEBI:29108"/>
        <label>1</label>
    </ligand>
</feature>
<feature type="disulfide bond" evidence="18">
    <location>
        <begin position="393"/>
        <end position="426"/>
    </location>
</feature>
<dbReference type="Pfam" id="PF00089">
    <property type="entry name" value="Trypsin"/>
    <property type="match status" value="1"/>
</dbReference>
<dbReference type="CDD" id="cd00190">
    <property type="entry name" value="Tryp_SPc"/>
    <property type="match status" value="1"/>
</dbReference>
<feature type="binding site" evidence="20">
    <location>
        <position position="206"/>
    </location>
    <ligand>
        <name>Ca(2+)</name>
        <dbReference type="ChEBI" id="CHEBI:29108"/>
        <label>2</label>
    </ligand>
</feature>
<dbReference type="Pfam" id="PF07645">
    <property type="entry name" value="EGF_CA"/>
    <property type="match status" value="1"/>
</dbReference>
<dbReference type="InterPro" id="IPR043504">
    <property type="entry name" value="Peptidase_S1_PA_chymotrypsin"/>
</dbReference>
<name>A0A9Q1FV04_SYNKA</name>
<feature type="binding site" evidence="20">
    <location>
        <position position="348"/>
    </location>
    <ligand>
        <name>Ca(2+)</name>
        <dbReference type="ChEBI" id="CHEBI:29108"/>
        <label>3</label>
    </ligand>
</feature>
<evidence type="ECO:0000256" key="1">
    <source>
        <dbReference type="ARBA" id="ARBA00004613"/>
    </source>
</evidence>
<keyword evidence="3" id="KW-0245">EGF-like domain</keyword>
<dbReference type="Proteomes" id="UP001152622">
    <property type="component" value="Chromosome 3"/>
</dbReference>
<dbReference type="InterPro" id="IPR018097">
    <property type="entry name" value="EGF_Ca-bd_CS"/>
</dbReference>
<dbReference type="GO" id="GO:0005615">
    <property type="term" value="C:extracellular space"/>
    <property type="evidence" value="ECO:0007669"/>
    <property type="project" value="TreeGrafter"/>
</dbReference>
<feature type="disulfide bond" evidence="18">
    <location>
        <begin position="306"/>
        <end position="324"/>
    </location>
</feature>
<keyword evidence="10" id="KW-0378">Hydrolase</keyword>
<evidence type="ECO:0000256" key="13">
    <source>
        <dbReference type="ARBA" id="ARBA00022837"/>
    </source>
</evidence>
<feature type="binding site" evidence="20">
    <location>
        <position position="224"/>
    </location>
    <ligand>
        <name>Ca(2+)</name>
        <dbReference type="ChEBI" id="CHEBI:29108"/>
        <label>2</label>
    </ligand>
</feature>
<feature type="domain" description="CUB" evidence="23">
    <location>
        <begin position="84"/>
        <end position="202"/>
    </location>
</feature>
<evidence type="ECO:0000313" key="27">
    <source>
        <dbReference type="Proteomes" id="UP001152622"/>
    </source>
</evidence>
<dbReference type="SMART" id="SM00042">
    <property type="entry name" value="CUB"/>
    <property type="match status" value="2"/>
</dbReference>
<dbReference type="GO" id="GO:0006956">
    <property type="term" value="P:complement activation"/>
    <property type="evidence" value="ECO:0007669"/>
    <property type="project" value="InterPro"/>
</dbReference>
<feature type="disulfide bond" evidence="18">
    <location>
        <begin position="232"/>
        <end position="245"/>
    </location>
</feature>
<keyword evidence="9" id="KW-0677">Repeat</keyword>
<comment type="PTM">
    <text evidence="19">The iron and 2-oxoglutarate dependent 3-hydroxylation of aspartate and asparagine is (R) stereospecific within EGF domains.</text>
</comment>
<feature type="binding site" evidence="20">
    <location>
        <position position="227"/>
    </location>
    <ligand>
        <name>Ca(2+)</name>
        <dbReference type="ChEBI" id="CHEBI:29108"/>
        <label>2</label>
    </ligand>
</feature>
<feature type="disulfide bond" evidence="18">
    <location>
        <begin position="696"/>
        <end position="715"/>
    </location>
</feature>
<dbReference type="FunFam" id="2.60.120.290:FF:000006">
    <property type="entry name" value="Mannan-binding lectin serine protease 1"/>
    <property type="match status" value="1"/>
</dbReference>
<dbReference type="GO" id="GO:0004252">
    <property type="term" value="F:serine-type endopeptidase activity"/>
    <property type="evidence" value="ECO:0007669"/>
    <property type="project" value="InterPro"/>
</dbReference>
<feature type="disulfide bond" evidence="18">
    <location>
        <begin position="137"/>
        <end position="155"/>
    </location>
</feature>
<dbReference type="PROSITE" id="PS50240">
    <property type="entry name" value="TRYPSIN_DOM"/>
    <property type="match status" value="1"/>
</dbReference>
<dbReference type="EMBL" id="JAINUF010000003">
    <property type="protein sequence ID" value="KAJ8368171.1"/>
    <property type="molecule type" value="Genomic_DNA"/>
</dbReference>
<comment type="subcellular location">
    <subcellularLocation>
        <location evidence="1">Secreted</location>
    </subcellularLocation>
</comment>
<keyword evidence="4" id="KW-0399">Innate immunity</keyword>
<dbReference type="SUPFAM" id="SSF57196">
    <property type="entry name" value="EGF/Laminin"/>
    <property type="match status" value="1"/>
</dbReference>
<evidence type="ECO:0000256" key="17">
    <source>
        <dbReference type="PIRSR" id="PIRSR001155-1"/>
    </source>
</evidence>
<dbReference type="PRINTS" id="PR00722">
    <property type="entry name" value="CHYMOTRYPSIN"/>
</dbReference>
<evidence type="ECO:0000256" key="2">
    <source>
        <dbReference type="ARBA" id="ARBA00022525"/>
    </source>
</evidence>
<dbReference type="InterPro" id="IPR035976">
    <property type="entry name" value="Sushi/SCR/CCP_sf"/>
</dbReference>
<feature type="domain" description="Sushi" evidence="25">
    <location>
        <begin position="429"/>
        <end position="498"/>
    </location>
</feature>
<dbReference type="PROSITE" id="PS00135">
    <property type="entry name" value="TRYPSIN_SER"/>
    <property type="match status" value="1"/>
</dbReference>
<evidence type="ECO:0000256" key="12">
    <source>
        <dbReference type="ARBA" id="ARBA00022825"/>
    </source>
</evidence>
<dbReference type="InterPro" id="IPR024175">
    <property type="entry name" value="Pept_S1A_C1r/C1S/mannan-bd"/>
</dbReference>
<dbReference type="SMART" id="SM00181">
    <property type="entry name" value="EGF"/>
    <property type="match status" value="1"/>
</dbReference>
<feature type="binding site" evidence="20">
    <location>
        <position position="299"/>
    </location>
    <ligand>
        <name>Ca(2+)</name>
        <dbReference type="ChEBI" id="CHEBI:29108"/>
        <label>3</label>
    </ligand>
</feature>
<feature type="domain" description="Sushi" evidence="25">
    <location>
        <begin position="363"/>
        <end position="428"/>
    </location>
</feature>
<organism evidence="26 27">
    <name type="scientific">Synaphobranchus kaupii</name>
    <name type="common">Kaup's arrowtooth eel</name>
    <dbReference type="NCBI Taxonomy" id="118154"/>
    <lineage>
        <taxon>Eukaryota</taxon>
        <taxon>Metazoa</taxon>
        <taxon>Chordata</taxon>
        <taxon>Craniata</taxon>
        <taxon>Vertebrata</taxon>
        <taxon>Euteleostomi</taxon>
        <taxon>Actinopterygii</taxon>
        <taxon>Neopterygii</taxon>
        <taxon>Teleostei</taxon>
        <taxon>Anguilliformes</taxon>
        <taxon>Synaphobranchidae</taxon>
        <taxon>Synaphobranchus</taxon>
    </lineage>
</organism>